<reference evidence="4 5" key="1">
    <citation type="submission" date="2019-06" db="EMBL/GenBank/DDBJ databases">
        <title>Echinicola alkalisoli sp. nov. isolated from saline soil.</title>
        <authorList>
            <person name="Sun J.-Q."/>
            <person name="Xu L."/>
        </authorList>
    </citation>
    <scope>NUCLEOTIDE SEQUENCE [LARGE SCALE GENOMIC DNA]</scope>
    <source>
        <strain evidence="4 5">LN3S3</strain>
    </source>
</reference>
<evidence type="ECO:0000256" key="1">
    <source>
        <dbReference type="PROSITE-ProRule" id="PRU00169"/>
    </source>
</evidence>
<dbReference type="Proteomes" id="UP000316614">
    <property type="component" value="Chromosome"/>
</dbReference>
<evidence type="ECO:0000313" key="4">
    <source>
        <dbReference type="EMBL" id="QDH81124.1"/>
    </source>
</evidence>
<dbReference type="AlphaFoldDB" id="A0A514CN43"/>
<keyword evidence="5" id="KW-1185">Reference proteome</keyword>
<dbReference type="PROSITE" id="PS50930">
    <property type="entry name" value="HTH_LYTTR"/>
    <property type="match status" value="1"/>
</dbReference>
<dbReference type="KEGG" id="echi:FKX85_19650"/>
<evidence type="ECO:0000313" key="5">
    <source>
        <dbReference type="Proteomes" id="UP000316614"/>
    </source>
</evidence>
<sequence>MIRVMIIDDEQHCRDRILALLKPYGGKVEPLCCGTVAQALKDIDAFRPEMVFLDVQLHDKSGFDVLSATAHCDFALIFTTAFDQYAIQAFKFSAIDYLLKPIDRDGFDRAMEKAFDKVEQAQLTERIDLMLSQLSTPALPKKISIPTRDGFIFLPVADILRCKADVNYTHLYTFEGNKITACKTLKHFDGILQPEGFFRIHSSHLINLCHVKSYIKSGYVTLVDNTRLEVAVRRKEAFLKACNGFLKG</sequence>
<keyword evidence="1" id="KW-0597">Phosphoprotein</keyword>
<dbReference type="Pfam" id="PF04397">
    <property type="entry name" value="LytTR"/>
    <property type="match status" value="1"/>
</dbReference>
<dbReference type="GO" id="GO:0003677">
    <property type="term" value="F:DNA binding"/>
    <property type="evidence" value="ECO:0007669"/>
    <property type="project" value="InterPro"/>
</dbReference>
<dbReference type="SUPFAM" id="SSF52172">
    <property type="entry name" value="CheY-like"/>
    <property type="match status" value="1"/>
</dbReference>
<proteinExistence type="predicted"/>
<dbReference type="Pfam" id="PF00072">
    <property type="entry name" value="Response_reg"/>
    <property type="match status" value="1"/>
</dbReference>
<dbReference type="PANTHER" id="PTHR37299:SF1">
    <property type="entry name" value="STAGE 0 SPORULATION PROTEIN A HOMOLOG"/>
    <property type="match status" value="1"/>
</dbReference>
<name>A0A514CN43_9BACT</name>
<dbReference type="PROSITE" id="PS50110">
    <property type="entry name" value="RESPONSE_REGULATORY"/>
    <property type="match status" value="1"/>
</dbReference>
<dbReference type="SMART" id="SM00448">
    <property type="entry name" value="REC"/>
    <property type="match status" value="1"/>
</dbReference>
<dbReference type="SMART" id="SM00850">
    <property type="entry name" value="LytTR"/>
    <property type="match status" value="1"/>
</dbReference>
<protein>
    <submittedName>
        <fullName evidence="4">Response regulator transcription factor</fullName>
    </submittedName>
</protein>
<organism evidence="4 5">
    <name type="scientific">Echinicola soli</name>
    <dbReference type="NCBI Taxonomy" id="2591634"/>
    <lineage>
        <taxon>Bacteria</taxon>
        <taxon>Pseudomonadati</taxon>
        <taxon>Bacteroidota</taxon>
        <taxon>Cytophagia</taxon>
        <taxon>Cytophagales</taxon>
        <taxon>Cyclobacteriaceae</taxon>
        <taxon>Echinicola</taxon>
    </lineage>
</organism>
<feature type="modified residue" description="4-aspartylphosphate" evidence="1">
    <location>
        <position position="54"/>
    </location>
</feature>
<dbReference type="InterPro" id="IPR007492">
    <property type="entry name" value="LytTR_DNA-bd_dom"/>
</dbReference>
<evidence type="ECO:0000259" key="3">
    <source>
        <dbReference type="PROSITE" id="PS50930"/>
    </source>
</evidence>
<dbReference type="PANTHER" id="PTHR37299">
    <property type="entry name" value="TRANSCRIPTIONAL REGULATOR-RELATED"/>
    <property type="match status" value="1"/>
</dbReference>
<dbReference type="GO" id="GO:0000156">
    <property type="term" value="F:phosphorelay response regulator activity"/>
    <property type="evidence" value="ECO:0007669"/>
    <property type="project" value="InterPro"/>
</dbReference>
<dbReference type="OrthoDB" id="1646880at2"/>
<dbReference type="InterPro" id="IPR001789">
    <property type="entry name" value="Sig_transdc_resp-reg_receiver"/>
</dbReference>
<dbReference type="InterPro" id="IPR011006">
    <property type="entry name" value="CheY-like_superfamily"/>
</dbReference>
<feature type="domain" description="HTH LytTR-type" evidence="3">
    <location>
        <begin position="143"/>
        <end position="240"/>
    </location>
</feature>
<accession>A0A514CN43</accession>
<dbReference type="Gene3D" id="2.40.50.1020">
    <property type="entry name" value="LytTr DNA-binding domain"/>
    <property type="match status" value="1"/>
</dbReference>
<evidence type="ECO:0000259" key="2">
    <source>
        <dbReference type="PROSITE" id="PS50110"/>
    </source>
</evidence>
<dbReference type="InterPro" id="IPR046947">
    <property type="entry name" value="LytR-like"/>
</dbReference>
<dbReference type="Gene3D" id="3.40.50.2300">
    <property type="match status" value="1"/>
</dbReference>
<gene>
    <name evidence="4" type="ORF">FKX85_19650</name>
</gene>
<dbReference type="RefSeq" id="WP_141616339.1">
    <property type="nucleotide sequence ID" value="NZ_CP041253.1"/>
</dbReference>
<feature type="domain" description="Response regulatory" evidence="2">
    <location>
        <begin position="3"/>
        <end position="115"/>
    </location>
</feature>
<dbReference type="EMBL" id="CP041253">
    <property type="protein sequence ID" value="QDH81124.1"/>
    <property type="molecule type" value="Genomic_DNA"/>
</dbReference>